<feature type="domain" description="Dinitrogenase iron-molybdenum cofactor biosynthesis" evidence="1">
    <location>
        <begin position="18"/>
        <end position="105"/>
    </location>
</feature>
<dbReference type="EMBL" id="MLJW01000827">
    <property type="protein sequence ID" value="OIQ82234.1"/>
    <property type="molecule type" value="Genomic_DNA"/>
</dbReference>
<protein>
    <submittedName>
        <fullName evidence="2">Dinitrogenase iron-molybdenum cofactor</fullName>
    </submittedName>
</protein>
<proteinExistence type="predicted"/>
<dbReference type="SUPFAM" id="SSF53146">
    <property type="entry name" value="Nitrogenase accessory factor-like"/>
    <property type="match status" value="1"/>
</dbReference>
<reference evidence="2" key="1">
    <citation type="submission" date="2016-10" db="EMBL/GenBank/DDBJ databases">
        <title>Sequence of Gallionella enrichment culture.</title>
        <authorList>
            <person name="Poehlein A."/>
            <person name="Muehling M."/>
            <person name="Daniel R."/>
        </authorList>
    </citation>
    <scope>NUCLEOTIDE SEQUENCE</scope>
</reference>
<evidence type="ECO:0000313" key="2">
    <source>
        <dbReference type="EMBL" id="OIQ82234.1"/>
    </source>
</evidence>
<accession>A0A1J5QG73</accession>
<sequence length="111" mass="11681">MIVCIPVVGDGQTGGGWGKAHRVALATVTDGAVTDWQEIEVAWDVAHDSGPEGTHHARIARFLMDHHVDVVVAGHMGEPMVRMVGKLKIRTVLGAEGDARDAVLAAAARLA</sequence>
<dbReference type="InterPro" id="IPR036105">
    <property type="entry name" value="DiNase_FeMo-co_biosyn_sf"/>
</dbReference>
<gene>
    <name evidence="2" type="ORF">GALL_359820</name>
</gene>
<dbReference type="InterPro" id="IPR003731">
    <property type="entry name" value="Di-Nase_FeMo-co_biosynth"/>
</dbReference>
<dbReference type="Gene3D" id="3.30.420.130">
    <property type="entry name" value="Dinitrogenase iron-molybdenum cofactor biosynthesis domain"/>
    <property type="match status" value="1"/>
</dbReference>
<name>A0A1J5QG73_9ZZZZ</name>
<dbReference type="Pfam" id="PF02579">
    <property type="entry name" value="Nitro_FeMo-Co"/>
    <property type="match status" value="1"/>
</dbReference>
<evidence type="ECO:0000259" key="1">
    <source>
        <dbReference type="Pfam" id="PF02579"/>
    </source>
</evidence>
<dbReference type="AlphaFoldDB" id="A0A1J5QG73"/>
<comment type="caution">
    <text evidence="2">The sequence shown here is derived from an EMBL/GenBank/DDBJ whole genome shotgun (WGS) entry which is preliminary data.</text>
</comment>
<organism evidence="2">
    <name type="scientific">mine drainage metagenome</name>
    <dbReference type="NCBI Taxonomy" id="410659"/>
    <lineage>
        <taxon>unclassified sequences</taxon>
        <taxon>metagenomes</taxon>
        <taxon>ecological metagenomes</taxon>
    </lineage>
</organism>